<keyword evidence="2" id="KW-0472">Membrane</keyword>
<dbReference type="RefSeq" id="XP_017983546.1">
    <property type="nucleotide sequence ID" value="XM_018128057.1"/>
</dbReference>
<evidence type="ECO:0000256" key="2">
    <source>
        <dbReference type="SAM" id="Phobius"/>
    </source>
</evidence>
<dbReference type="GeneID" id="18588405"/>
<feature type="compositionally biased region" description="Basic and acidic residues" evidence="1">
    <location>
        <begin position="284"/>
        <end position="294"/>
    </location>
</feature>
<proteinExistence type="predicted"/>
<evidence type="ECO:0000313" key="4">
    <source>
        <dbReference type="RefSeq" id="XP_017983546.1"/>
    </source>
</evidence>
<feature type="compositionally biased region" description="Basic and acidic residues" evidence="1">
    <location>
        <begin position="180"/>
        <end position="200"/>
    </location>
</feature>
<keyword evidence="2" id="KW-0812">Transmembrane</keyword>
<organism evidence="3 4">
    <name type="scientific">Theobroma cacao</name>
    <name type="common">Cacao</name>
    <name type="synonym">Cocoa</name>
    <dbReference type="NCBI Taxonomy" id="3641"/>
    <lineage>
        <taxon>Eukaryota</taxon>
        <taxon>Viridiplantae</taxon>
        <taxon>Streptophyta</taxon>
        <taxon>Embryophyta</taxon>
        <taxon>Tracheophyta</taxon>
        <taxon>Spermatophyta</taxon>
        <taxon>Magnoliopsida</taxon>
        <taxon>eudicotyledons</taxon>
        <taxon>Gunneridae</taxon>
        <taxon>Pentapetalae</taxon>
        <taxon>rosids</taxon>
        <taxon>malvids</taxon>
        <taxon>Malvales</taxon>
        <taxon>Malvaceae</taxon>
        <taxon>Byttnerioideae</taxon>
        <taxon>Theobroma</taxon>
    </lineage>
</organism>
<dbReference type="AlphaFoldDB" id="A0AB32X0Y5"/>
<evidence type="ECO:0000313" key="3">
    <source>
        <dbReference type="Proteomes" id="UP000694886"/>
    </source>
</evidence>
<sequence length="324" mass="35497">MPGTIQVTVLDFNGLDSSSTASKTSIKASMGKREYQTWDKGDFSFPLTTLRDNLIITLQDAEGNEISHTGVETRLVVEKGVWDDIFFLEGGGHVHMKLQFVLSEEERQRIRTLRESALKKKHDELCNSGHGSPISASVSYNEVSGSEESFVQSGLVANEASLVSVPFNFFKDAKFDIDSRDRSDSVEKQKSTNDRDEKEANSSAKSMSQAANVHLTELCPQDSVPSELEKANNSKKLGAAGKAHSNVRKMISAFEDGLNQVNADAGTGNEANGDAKSSSQKLRPKLENSRDPEHTIGPVGQVIRAIIMVSFATLVLLTRKKTYR</sequence>
<gene>
    <name evidence="4" type="primary">LOC18588405</name>
</gene>
<dbReference type="PANTHER" id="PTHR36810">
    <property type="entry name" value="BNACNNG47150D PROTEIN"/>
    <property type="match status" value="1"/>
</dbReference>
<reference evidence="4" key="2">
    <citation type="submission" date="2025-08" db="UniProtKB">
        <authorList>
            <consortium name="RefSeq"/>
        </authorList>
    </citation>
    <scope>IDENTIFICATION</scope>
</reference>
<dbReference type="Proteomes" id="UP000694886">
    <property type="component" value="Chromosome 9"/>
</dbReference>
<feature type="region of interest" description="Disordered" evidence="1">
    <location>
        <begin position="223"/>
        <end position="242"/>
    </location>
</feature>
<name>A0AB32X0Y5_THECC</name>
<dbReference type="Gramene" id="Tc09v2_t007780.2">
    <property type="protein sequence ID" value="Tc09v2_p007780.2"/>
    <property type="gene ID" value="Tc09v2_g007780"/>
</dbReference>
<feature type="region of interest" description="Disordered" evidence="1">
    <location>
        <begin position="180"/>
        <end position="209"/>
    </location>
</feature>
<reference evidence="3" key="1">
    <citation type="journal article" date="1997" name="Nucleic Acids Res.">
        <title>tRNAscan-SE: a program for improved detection of transfer RNA genes in genomic sequence.</title>
        <authorList>
            <person name="Lowe T.M."/>
            <person name="Eddy S.R."/>
        </authorList>
    </citation>
    <scope>NUCLEOTIDE SEQUENCE [LARGE SCALE GENOMIC DNA]</scope>
    <source>
        <strain evidence="3">r\B97-61/B2</strain>
    </source>
</reference>
<keyword evidence="2" id="KW-1133">Transmembrane helix</keyword>
<dbReference type="PANTHER" id="PTHR36810:SF1">
    <property type="entry name" value="OS05G0232200 PROTEIN"/>
    <property type="match status" value="1"/>
</dbReference>
<evidence type="ECO:0000256" key="1">
    <source>
        <dbReference type="SAM" id="MobiDB-lite"/>
    </source>
</evidence>
<accession>A0AB32X0Y5</accession>
<feature type="region of interest" description="Disordered" evidence="1">
    <location>
        <begin position="262"/>
        <end position="295"/>
    </location>
</feature>
<feature type="transmembrane region" description="Helical" evidence="2">
    <location>
        <begin position="299"/>
        <end position="318"/>
    </location>
</feature>
<protein>
    <submittedName>
        <fullName evidence="4">Uncharacterized protein LOC18588405 isoform X3</fullName>
    </submittedName>
</protein>